<evidence type="ECO:0000256" key="1">
    <source>
        <dbReference type="ARBA" id="ARBA00001933"/>
    </source>
</evidence>
<keyword evidence="2" id="KW-0808">Transferase</keyword>
<dbReference type="EMBL" id="AP025320">
    <property type="protein sequence ID" value="BDD12759.1"/>
    <property type="molecule type" value="Genomic_DNA"/>
</dbReference>
<geneLocation type="plasmid" evidence="4 5">
    <name>pFA6</name>
</geneLocation>
<keyword evidence="4" id="KW-0614">Plasmid</keyword>
<sequence>MEVNIAPQKVVEFGGKTYRYFAGTSYLGISQHPKFRHELQHAFAVQGTNYGSSRIGNIGLAVYGKLEKALAKRFGSEDCVTFSSGFLAGMAASRAVSETYFPVRGKSHPALAPVGTEPFEGTYEEWRETYAGKSYTEGKGYAFFSDSYDPFGLEEYDFGWFAKLTPNSDFFAVIDDSHGIGVYGPRGNGVLHKIPQAENLRTAIVASLNKALGVPGGAVLCDKDLAETIRHGDIYRTSSPLSPAYASAYLACEDLYPRQRKSLQENVSFFLRQIEGLPHKMVHGMPMIGFDGGIELLEDMKQRGFLLSCFPYPEPTAQPNVRAVINALHSFGDLTELAKALKLSLAEKA</sequence>
<dbReference type="InterPro" id="IPR015424">
    <property type="entry name" value="PyrdxlP-dep_Trfase"/>
</dbReference>
<keyword evidence="3" id="KW-0663">Pyridoxal phosphate</keyword>
<dbReference type="AlphaFoldDB" id="A0AAU9D2D3"/>
<dbReference type="KEGG" id="fax:FUAX_51910"/>
<dbReference type="Gene3D" id="3.40.640.10">
    <property type="entry name" value="Type I PLP-dependent aspartate aminotransferase-like (Major domain)"/>
    <property type="match status" value="2"/>
</dbReference>
<evidence type="ECO:0000256" key="2">
    <source>
        <dbReference type="ARBA" id="ARBA00022679"/>
    </source>
</evidence>
<dbReference type="SUPFAM" id="SSF53383">
    <property type="entry name" value="PLP-dependent transferases"/>
    <property type="match status" value="1"/>
</dbReference>
<dbReference type="InterPro" id="IPR015421">
    <property type="entry name" value="PyrdxlP-dep_Trfase_major"/>
</dbReference>
<dbReference type="Gene3D" id="3.90.1150.10">
    <property type="entry name" value="Aspartate Aminotransferase, domain 1"/>
    <property type="match status" value="2"/>
</dbReference>
<proteinExistence type="predicted"/>
<evidence type="ECO:0000256" key="3">
    <source>
        <dbReference type="ARBA" id="ARBA00022898"/>
    </source>
</evidence>
<evidence type="ECO:0000313" key="4">
    <source>
        <dbReference type="EMBL" id="BDD12759.1"/>
    </source>
</evidence>
<dbReference type="GO" id="GO:0008710">
    <property type="term" value="F:8-amino-7-oxononanoate synthase activity"/>
    <property type="evidence" value="ECO:0007669"/>
    <property type="project" value="TreeGrafter"/>
</dbReference>
<comment type="cofactor">
    <cofactor evidence="1">
        <name>pyridoxal 5'-phosphate</name>
        <dbReference type="ChEBI" id="CHEBI:597326"/>
    </cofactor>
</comment>
<accession>A0AAU9D2D3</accession>
<dbReference type="PANTHER" id="PTHR13693">
    <property type="entry name" value="CLASS II AMINOTRANSFERASE/8-AMINO-7-OXONONANOATE SYNTHASE"/>
    <property type="match status" value="1"/>
</dbReference>
<dbReference type="Proteomes" id="UP001348817">
    <property type="component" value="Plasmid pFA6"/>
</dbReference>
<dbReference type="InterPro" id="IPR015422">
    <property type="entry name" value="PyrdxlP-dep_Trfase_small"/>
</dbReference>
<gene>
    <name evidence="4" type="primary">bioF_2</name>
    <name evidence="4" type="ORF">FUAX_51910</name>
</gene>
<dbReference type="RefSeq" id="WP_338396056.1">
    <property type="nucleotide sequence ID" value="NZ_AP025320.1"/>
</dbReference>
<dbReference type="InterPro" id="IPR050087">
    <property type="entry name" value="AON_synthase_class-II"/>
</dbReference>
<reference evidence="4 5" key="1">
    <citation type="submission" date="2021-12" db="EMBL/GenBank/DDBJ databases">
        <title>Genome sequencing of bacteria with rrn-lacking chromosome and rrn-plasmid.</title>
        <authorList>
            <person name="Anda M."/>
            <person name="Iwasaki W."/>
        </authorList>
    </citation>
    <scope>NUCLEOTIDE SEQUENCE [LARGE SCALE GENOMIC DNA]</scope>
    <source>
        <strain evidence="4 5">DSM 100852</strain>
        <plasmid evidence="4 5">pFA6</plasmid>
    </source>
</reference>
<organism evidence="4 5">
    <name type="scientific">Fulvitalea axinellae</name>
    <dbReference type="NCBI Taxonomy" id="1182444"/>
    <lineage>
        <taxon>Bacteria</taxon>
        <taxon>Pseudomonadati</taxon>
        <taxon>Bacteroidota</taxon>
        <taxon>Cytophagia</taxon>
        <taxon>Cytophagales</taxon>
        <taxon>Persicobacteraceae</taxon>
        <taxon>Fulvitalea</taxon>
    </lineage>
</organism>
<keyword evidence="5" id="KW-1185">Reference proteome</keyword>
<evidence type="ECO:0000313" key="5">
    <source>
        <dbReference type="Proteomes" id="UP001348817"/>
    </source>
</evidence>
<protein>
    <submittedName>
        <fullName evidence="4">8-amino-7-oxononanoate synthase</fullName>
    </submittedName>
</protein>
<dbReference type="GO" id="GO:0009102">
    <property type="term" value="P:biotin biosynthetic process"/>
    <property type="evidence" value="ECO:0007669"/>
    <property type="project" value="TreeGrafter"/>
</dbReference>
<name>A0AAU9D2D3_9BACT</name>
<dbReference type="PANTHER" id="PTHR13693:SF100">
    <property type="entry name" value="8-AMINO-7-OXONONANOATE SYNTHASE"/>
    <property type="match status" value="1"/>
</dbReference>